<keyword evidence="9" id="KW-1133">Transmembrane helix</keyword>
<evidence type="ECO:0000256" key="8">
    <source>
        <dbReference type="ARBA" id="ARBA00023012"/>
    </source>
</evidence>
<comment type="catalytic activity">
    <reaction evidence="1">
        <text>ATP + protein L-histidine = ADP + protein N-phospho-L-histidine.</text>
        <dbReference type="EC" id="2.7.13.3"/>
    </reaction>
</comment>
<keyword evidence="5" id="KW-0547">Nucleotide-binding</keyword>
<evidence type="ECO:0000313" key="12">
    <source>
        <dbReference type="EMBL" id="MFI6504227.1"/>
    </source>
</evidence>
<dbReference type="PANTHER" id="PTHR24421:SF10">
    <property type="entry name" value="NITRATE_NITRITE SENSOR PROTEIN NARQ"/>
    <property type="match status" value="1"/>
</dbReference>
<evidence type="ECO:0000256" key="2">
    <source>
        <dbReference type="ARBA" id="ARBA00012438"/>
    </source>
</evidence>
<dbReference type="Pfam" id="PF07730">
    <property type="entry name" value="HisKA_3"/>
    <property type="match status" value="1"/>
</dbReference>
<dbReference type="InterPro" id="IPR050482">
    <property type="entry name" value="Sensor_HK_TwoCompSys"/>
</dbReference>
<feature type="transmembrane region" description="Helical" evidence="9">
    <location>
        <begin position="149"/>
        <end position="168"/>
    </location>
</feature>
<evidence type="ECO:0000256" key="6">
    <source>
        <dbReference type="ARBA" id="ARBA00022777"/>
    </source>
</evidence>
<dbReference type="PANTHER" id="PTHR24421">
    <property type="entry name" value="NITRATE/NITRITE SENSOR PROTEIN NARX-RELATED"/>
    <property type="match status" value="1"/>
</dbReference>
<evidence type="ECO:0000256" key="3">
    <source>
        <dbReference type="ARBA" id="ARBA00022553"/>
    </source>
</evidence>
<evidence type="ECO:0000256" key="7">
    <source>
        <dbReference type="ARBA" id="ARBA00022840"/>
    </source>
</evidence>
<feature type="transmembrane region" description="Helical" evidence="9">
    <location>
        <begin position="36"/>
        <end position="57"/>
    </location>
</feature>
<dbReference type="EC" id="2.7.13.3" evidence="2"/>
<evidence type="ECO:0000256" key="4">
    <source>
        <dbReference type="ARBA" id="ARBA00022679"/>
    </source>
</evidence>
<reference evidence="12 13" key="1">
    <citation type="submission" date="2024-10" db="EMBL/GenBank/DDBJ databases">
        <title>The Natural Products Discovery Center: Release of the First 8490 Sequenced Strains for Exploring Actinobacteria Biosynthetic Diversity.</title>
        <authorList>
            <person name="Kalkreuter E."/>
            <person name="Kautsar S.A."/>
            <person name="Yang D."/>
            <person name="Bader C.D."/>
            <person name="Teijaro C.N."/>
            <person name="Fluegel L."/>
            <person name="Davis C.M."/>
            <person name="Simpson J.R."/>
            <person name="Lauterbach L."/>
            <person name="Steele A.D."/>
            <person name="Gui C."/>
            <person name="Meng S."/>
            <person name="Li G."/>
            <person name="Viehrig K."/>
            <person name="Ye F."/>
            <person name="Su P."/>
            <person name="Kiefer A.F."/>
            <person name="Nichols A."/>
            <person name="Cepeda A.J."/>
            <person name="Yan W."/>
            <person name="Fan B."/>
            <person name="Jiang Y."/>
            <person name="Adhikari A."/>
            <person name="Zheng C.-J."/>
            <person name="Schuster L."/>
            <person name="Cowan T.M."/>
            <person name="Smanski M.J."/>
            <person name="Chevrette M.G."/>
            <person name="De Carvalho L.P.S."/>
            <person name="Shen B."/>
        </authorList>
    </citation>
    <scope>NUCLEOTIDE SEQUENCE [LARGE SCALE GENOMIC DNA]</scope>
    <source>
        <strain evidence="12 13">NPDC050545</strain>
    </source>
</reference>
<dbReference type="InterPro" id="IPR011712">
    <property type="entry name" value="Sig_transdc_His_kin_sub3_dim/P"/>
</dbReference>
<evidence type="ECO:0000313" key="13">
    <source>
        <dbReference type="Proteomes" id="UP001612741"/>
    </source>
</evidence>
<evidence type="ECO:0000256" key="9">
    <source>
        <dbReference type="SAM" id="Phobius"/>
    </source>
</evidence>
<feature type="domain" description="Signal transduction histidine kinase subgroup 3 dimerisation and phosphoacceptor" evidence="10">
    <location>
        <begin position="211"/>
        <end position="278"/>
    </location>
</feature>
<keyword evidence="3" id="KW-0597">Phosphoprotein</keyword>
<comment type="caution">
    <text evidence="12">The sequence shown here is derived from an EMBL/GenBank/DDBJ whole genome shotgun (WGS) entry which is preliminary data.</text>
</comment>
<dbReference type="InterPro" id="IPR025828">
    <property type="entry name" value="Put_sensor_dom"/>
</dbReference>
<keyword evidence="8" id="KW-0902">Two-component regulatory system</keyword>
<evidence type="ECO:0000259" key="11">
    <source>
        <dbReference type="Pfam" id="PF13796"/>
    </source>
</evidence>
<evidence type="ECO:0000256" key="1">
    <source>
        <dbReference type="ARBA" id="ARBA00000085"/>
    </source>
</evidence>
<dbReference type="Gene3D" id="3.30.565.10">
    <property type="entry name" value="Histidine kinase-like ATPase, C-terminal domain"/>
    <property type="match status" value="1"/>
</dbReference>
<keyword evidence="4" id="KW-0808">Transferase</keyword>
<proteinExistence type="predicted"/>
<keyword evidence="9" id="KW-0812">Transmembrane</keyword>
<feature type="transmembrane region" description="Helical" evidence="9">
    <location>
        <begin position="12"/>
        <end position="30"/>
    </location>
</feature>
<feature type="domain" description="Putative sensor" evidence="11">
    <location>
        <begin position="10"/>
        <end position="183"/>
    </location>
</feature>
<accession>A0ABW7Z8G8</accession>
<gene>
    <name evidence="12" type="ORF">ACIBG2_43075</name>
</gene>
<keyword evidence="7" id="KW-0067">ATP-binding</keyword>
<organism evidence="12 13">
    <name type="scientific">Nonomuraea typhae</name>
    <dbReference type="NCBI Taxonomy" id="2603600"/>
    <lineage>
        <taxon>Bacteria</taxon>
        <taxon>Bacillati</taxon>
        <taxon>Actinomycetota</taxon>
        <taxon>Actinomycetes</taxon>
        <taxon>Streptosporangiales</taxon>
        <taxon>Streptosporangiaceae</taxon>
        <taxon>Nonomuraea</taxon>
    </lineage>
</organism>
<dbReference type="Gene3D" id="1.20.5.1930">
    <property type="match status" value="1"/>
</dbReference>
<keyword evidence="6 12" id="KW-0418">Kinase</keyword>
<sequence length="401" mass="41959">MRRIWAEFRYAVTALPIAVAGLSGVGVLLVPGLTLAVVFAGLPLLAAAVSLAGWFAAVERRRQAALLGVRIGTPAGPGGERWVIGRLKHGAGWRAVAFTLLKPLAALPSCAAVLLFWAAGAAELGYPLWRHVGGLTQVWGGLPLDTWPRSLLAAGAGAVLLACAPWAVRGAILLDRLLAGALLTPAKGDERLRHLERTRTQAVDDAAATLRRIERDLHDGAQARMVAVTMDLDTAGRLLEDATQLDRARELLDLARHNAGAAVGELRDLAKGIHPPALDHGLDTALATLAAARGGIPVEVSVDLPERPGRAGESILYFCAAELLANVFKHSHATRAVIEVRGTPSALVLRVHDDGYGGAATTPGGGLEGLAARLRPVDGRLTLTSPPGGPTTAVVELPHRR</sequence>
<dbReference type="Pfam" id="PF13796">
    <property type="entry name" value="Sensor"/>
    <property type="match status" value="1"/>
</dbReference>
<keyword evidence="9" id="KW-0472">Membrane</keyword>
<dbReference type="Proteomes" id="UP001612741">
    <property type="component" value="Unassembled WGS sequence"/>
</dbReference>
<feature type="transmembrane region" description="Helical" evidence="9">
    <location>
        <begin position="104"/>
        <end position="129"/>
    </location>
</feature>
<keyword evidence="13" id="KW-1185">Reference proteome</keyword>
<evidence type="ECO:0000259" key="10">
    <source>
        <dbReference type="Pfam" id="PF07730"/>
    </source>
</evidence>
<dbReference type="EMBL" id="JBITGY010000014">
    <property type="protein sequence ID" value="MFI6504227.1"/>
    <property type="molecule type" value="Genomic_DNA"/>
</dbReference>
<evidence type="ECO:0000256" key="5">
    <source>
        <dbReference type="ARBA" id="ARBA00022741"/>
    </source>
</evidence>
<dbReference type="GO" id="GO:0016301">
    <property type="term" value="F:kinase activity"/>
    <property type="evidence" value="ECO:0007669"/>
    <property type="project" value="UniProtKB-KW"/>
</dbReference>
<dbReference type="InterPro" id="IPR036890">
    <property type="entry name" value="HATPase_C_sf"/>
</dbReference>
<name>A0ABW7Z8G8_9ACTN</name>
<protein>
    <recommendedName>
        <fullName evidence="2">histidine kinase</fullName>
        <ecNumber evidence="2">2.7.13.3</ecNumber>
    </recommendedName>
</protein>
<dbReference type="SUPFAM" id="SSF55874">
    <property type="entry name" value="ATPase domain of HSP90 chaperone/DNA topoisomerase II/histidine kinase"/>
    <property type="match status" value="1"/>
</dbReference>
<dbReference type="RefSeq" id="WP_397089983.1">
    <property type="nucleotide sequence ID" value="NZ_JBITGY010000014.1"/>
</dbReference>